<protein>
    <submittedName>
        <fullName evidence="1">Uncharacterized protein</fullName>
    </submittedName>
</protein>
<sequence>MKEGYYYGTARTMLTVVLILVLMIGAVALVLYFLYRPKEPQFAVMAAAVYDLNVTSSVFPPLVSASIQFTLLVRNPNVKTVAFYDRLTAYVTYKDQPLTRAVGMPPLTLGKHEAVTMSPVMGGGVPVEAAETVINGLEMDEEYGVVGLRVVVVGRLRWKAGVFWSRHRRLSVRCDVLMGLKKGLVGRVPLLATPPCKVDA</sequence>
<comment type="caution">
    <text evidence="1">The sequence shown here is derived from an EMBL/GenBank/DDBJ whole genome shotgun (WGS) entry which is preliminary data.</text>
</comment>
<dbReference type="EMBL" id="CM042883">
    <property type="protein sequence ID" value="KAI4377007.1"/>
    <property type="molecule type" value="Genomic_DNA"/>
</dbReference>
<accession>A0ACB9RD91</accession>
<name>A0ACB9RD91_9MYRT</name>
<keyword evidence="2" id="KW-1185">Reference proteome</keyword>
<reference evidence="2" key="1">
    <citation type="journal article" date="2023" name="Front. Plant Sci.">
        <title>Chromosomal-level genome assembly of Melastoma candidum provides insights into trichome evolution.</title>
        <authorList>
            <person name="Zhong Y."/>
            <person name="Wu W."/>
            <person name="Sun C."/>
            <person name="Zou P."/>
            <person name="Liu Y."/>
            <person name="Dai S."/>
            <person name="Zhou R."/>
        </authorList>
    </citation>
    <scope>NUCLEOTIDE SEQUENCE [LARGE SCALE GENOMIC DNA]</scope>
</reference>
<evidence type="ECO:0000313" key="2">
    <source>
        <dbReference type="Proteomes" id="UP001057402"/>
    </source>
</evidence>
<evidence type="ECO:0000313" key="1">
    <source>
        <dbReference type="EMBL" id="KAI4377007.1"/>
    </source>
</evidence>
<proteinExistence type="predicted"/>
<organism evidence="1 2">
    <name type="scientific">Melastoma candidum</name>
    <dbReference type="NCBI Taxonomy" id="119954"/>
    <lineage>
        <taxon>Eukaryota</taxon>
        <taxon>Viridiplantae</taxon>
        <taxon>Streptophyta</taxon>
        <taxon>Embryophyta</taxon>
        <taxon>Tracheophyta</taxon>
        <taxon>Spermatophyta</taxon>
        <taxon>Magnoliopsida</taxon>
        <taxon>eudicotyledons</taxon>
        <taxon>Gunneridae</taxon>
        <taxon>Pentapetalae</taxon>
        <taxon>rosids</taxon>
        <taxon>malvids</taxon>
        <taxon>Myrtales</taxon>
        <taxon>Melastomataceae</taxon>
        <taxon>Melastomatoideae</taxon>
        <taxon>Melastomateae</taxon>
        <taxon>Melastoma</taxon>
    </lineage>
</organism>
<dbReference type="Proteomes" id="UP001057402">
    <property type="component" value="Chromosome 4"/>
</dbReference>
<gene>
    <name evidence="1" type="ORF">MLD38_014705</name>
</gene>